<evidence type="ECO:0000313" key="1">
    <source>
        <dbReference type="EMBL" id="KAG2654264.1"/>
    </source>
</evidence>
<reference evidence="1" key="1">
    <citation type="submission" date="2020-05" db="EMBL/GenBank/DDBJ databases">
        <title>WGS assembly of Panicum virgatum.</title>
        <authorList>
            <person name="Lovell J.T."/>
            <person name="Jenkins J."/>
            <person name="Shu S."/>
            <person name="Juenger T.E."/>
            <person name="Schmutz J."/>
        </authorList>
    </citation>
    <scope>NUCLEOTIDE SEQUENCE</scope>
    <source>
        <strain evidence="1">AP13</strain>
    </source>
</reference>
<organism evidence="1 2">
    <name type="scientific">Panicum virgatum</name>
    <name type="common">Blackwell switchgrass</name>
    <dbReference type="NCBI Taxonomy" id="38727"/>
    <lineage>
        <taxon>Eukaryota</taxon>
        <taxon>Viridiplantae</taxon>
        <taxon>Streptophyta</taxon>
        <taxon>Embryophyta</taxon>
        <taxon>Tracheophyta</taxon>
        <taxon>Spermatophyta</taxon>
        <taxon>Magnoliopsida</taxon>
        <taxon>Liliopsida</taxon>
        <taxon>Poales</taxon>
        <taxon>Poaceae</taxon>
        <taxon>PACMAD clade</taxon>
        <taxon>Panicoideae</taxon>
        <taxon>Panicodae</taxon>
        <taxon>Paniceae</taxon>
        <taxon>Panicinae</taxon>
        <taxon>Panicum</taxon>
        <taxon>Panicum sect. Hiantes</taxon>
    </lineage>
</organism>
<sequence length="61" mass="7149">MAQEGKRNIFAYSPIIIIIISVIEQSRRQVRQSFEKKINVPLERNYVHTQTRNCYGLGEVI</sequence>
<dbReference type="EMBL" id="CM029038">
    <property type="protein sequence ID" value="KAG2654264.1"/>
    <property type="molecule type" value="Genomic_DNA"/>
</dbReference>
<protein>
    <submittedName>
        <fullName evidence="1">Uncharacterized protein</fullName>
    </submittedName>
</protein>
<evidence type="ECO:0000313" key="2">
    <source>
        <dbReference type="Proteomes" id="UP000823388"/>
    </source>
</evidence>
<name>A0A8T0XA62_PANVG</name>
<comment type="caution">
    <text evidence="1">The sequence shown here is derived from an EMBL/GenBank/DDBJ whole genome shotgun (WGS) entry which is preliminary data.</text>
</comment>
<accession>A0A8T0XA62</accession>
<gene>
    <name evidence="1" type="ORF">PVAP13_1NG475219</name>
</gene>
<proteinExistence type="predicted"/>
<keyword evidence="2" id="KW-1185">Reference proteome</keyword>
<dbReference type="AlphaFoldDB" id="A0A8T0XA62"/>
<dbReference type="Proteomes" id="UP000823388">
    <property type="component" value="Chromosome 1N"/>
</dbReference>